<dbReference type="CDD" id="cd04301">
    <property type="entry name" value="NAT_SF"/>
    <property type="match status" value="1"/>
</dbReference>
<dbReference type="Proteomes" id="UP000838878">
    <property type="component" value="Chromosome 1"/>
</dbReference>
<sequence>MLWKRPDSVPVGQVWGRFKGKDRDGIPGKMYQIRDMAESDRERCLDLMQETFLRDEPLCQVLDIPKDKESIETIRKNWTEFCSQKICICCFTEEDGEPKELVGFNILYVKCKDDEEEDIETVKGEQWKKLLKTLVAAEKLVDVFEHYGVDKYLTSSGLTVLPEHRGQNIGARLIGAREQMCKTFGINAACTVFTAITSQVLAEKCRYETLAELLYSDMREQGIDLKECSTLTAKLMGIKFGRRLRAIENKIVQGI</sequence>
<dbReference type="OrthoDB" id="6896205at2759"/>
<dbReference type="AlphaFoldDB" id="A0A8S4HVF9"/>
<keyword evidence="2" id="KW-1185">Reference proteome</keyword>
<protein>
    <recommendedName>
        <fullName evidence="3">N-acetyltransferase domain-containing protein</fullName>
    </recommendedName>
</protein>
<dbReference type="PANTHER" id="PTHR20905">
    <property type="entry name" value="N-ACETYLTRANSFERASE-RELATED"/>
    <property type="match status" value="1"/>
</dbReference>
<evidence type="ECO:0000313" key="2">
    <source>
        <dbReference type="Proteomes" id="UP000838878"/>
    </source>
</evidence>
<proteinExistence type="predicted"/>
<accession>A0A8S4HVF9</accession>
<organism evidence="1 2">
    <name type="scientific">Brenthis ino</name>
    <name type="common">lesser marbled fritillary</name>
    <dbReference type="NCBI Taxonomy" id="405034"/>
    <lineage>
        <taxon>Eukaryota</taxon>
        <taxon>Metazoa</taxon>
        <taxon>Ecdysozoa</taxon>
        <taxon>Arthropoda</taxon>
        <taxon>Hexapoda</taxon>
        <taxon>Insecta</taxon>
        <taxon>Pterygota</taxon>
        <taxon>Neoptera</taxon>
        <taxon>Endopterygota</taxon>
        <taxon>Lepidoptera</taxon>
        <taxon>Glossata</taxon>
        <taxon>Ditrysia</taxon>
        <taxon>Papilionoidea</taxon>
        <taxon>Nymphalidae</taxon>
        <taxon>Heliconiinae</taxon>
        <taxon>Argynnini</taxon>
        <taxon>Brenthis</taxon>
    </lineage>
</organism>
<evidence type="ECO:0000313" key="1">
    <source>
        <dbReference type="EMBL" id="CAH0712777.1"/>
    </source>
</evidence>
<dbReference type="EMBL" id="OV170221">
    <property type="protein sequence ID" value="CAH0712777.1"/>
    <property type="molecule type" value="Genomic_DNA"/>
</dbReference>
<dbReference type="InterPro" id="IPR016181">
    <property type="entry name" value="Acyl_CoA_acyltransferase"/>
</dbReference>
<name>A0A8S4HVF9_9NEOP</name>
<evidence type="ECO:0008006" key="3">
    <source>
        <dbReference type="Google" id="ProtNLM"/>
    </source>
</evidence>
<dbReference type="PANTHER" id="PTHR20905:SF32">
    <property type="entry name" value="ARYLALKYLAMINE N-ACETYLTRANSFERASE-LIKE 7, ISOFORM A"/>
    <property type="match status" value="1"/>
</dbReference>
<reference evidence="1" key="1">
    <citation type="submission" date="2021-12" db="EMBL/GenBank/DDBJ databases">
        <authorList>
            <person name="Martin H S."/>
        </authorList>
    </citation>
    <scope>NUCLEOTIDE SEQUENCE</scope>
</reference>
<dbReference type="SUPFAM" id="SSF55729">
    <property type="entry name" value="Acyl-CoA N-acyltransferases (Nat)"/>
    <property type="match status" value="1"/>
</dbReference>
<feature type="non-terminal residue" evidence="1">
    <location>
        <position position="255"/>
    </location>
</feature>
<dbReference type="GO" id="GO:0008080">
    <property type="term" value="F:N-acetyltransferase activity"/>
    <property type="evidence" value="ECO:0007669"/>
    <property type="project" value="TreeGrafter"/>
</dbReference>
<gene>
    <name evidence="1" type="ORF">BINO364_LOCUS13</name>
</gene>
<dbReference type="Gene3D" id="3.40.630.30">
    <property type="match status" value="1"/>
</dbReference>